<evidence type="ECO:0000313" key="4">
    <source>
        <dbReference type="Proteomes" id="UP000606721"/>
    </source>
</evidence>
<feature type="region of interest" description="Disordered" evidence="1">
    <location>
        <begin position="781"/>
        <end position="805"/>
    </location>
</feature>
<feature type="region of interest" description="Disordered" evidence="1">
    <location>
        <begin position="519"/>
        <end position="555"/>
    </location>
</feature>
<protein>
    <submittedName>
        <fullName evidence="3">Uncharacterized protein</fullName>
    </submittedName>
</protein>
<keyword evidence="4" id="KW-1185">Reference proteome</keyword>
<reference evidence="3 4" key="1">
    <citation type="journal article" date="2020" name="ISME J.">
        <title>Comparative genomics reveals insights into cyanobacterial evolution and habitat adaptation.</title>
        <authorList>
            <person name="Chen M.Y."/>
            <person name="Teng W.K."/>
            <person name="Zhao L."/>
            <person name="Hu C.X."/>
            <person name="Zhou Y.K."/>
            <person name="Han B.P."/>
            <person name="Song L.R."/>
            <person name="Shu W.S."/>
        </authorList>
    </citation>
    <scope>NUCLEOTIDE SEQUENCE [LARGE SCALE GENOMIC DNA]</scope>
    <source>
        <strain evidence="3 4">FACHB-1040</strain>
    </source>
</reference>
<keyword evidence="2" id="KW-0472">Membrane</keyword>
<evidence type="ECO:0000256" key="1">
    <source>
        <dbReference type="SAM" id="MobiDB-lite"/>
    </source>
</evidence>
<accession>A0ABR8BZX1</accession>
<feature type="compositionally biased region" description="Low complexity" evidence="1">
    <location>
        <begin position="245"/>
        <end position="258"/>
    </location>
</feature>
<feature type="transmembrane region" description="Helical" evidence="2">
    <location>
        <begin position="573"/>
        <end position="591"/>
    </location>
</feature>
<keyword evidence="2" id="KW-0812">Transmembrane</keyword>
<evidence type="ECO:0000313" key="3">
    <source>
        <dbReference type="EMBL" id="MBD2280448.1"/>
    </source>
</evidence>
<dbReference type="EMBL" id="JACJQT010000062">
    <property type="protein sequence ID" value="MBD2280448.1"/>
    <property type="molecule type" value="Genomic_DNA"/>
</dbReference>
<feature type="compositionally biased region" description="Basic and acidic residues" evidence="1">
    <location>
        <begin position="790"/>
        <end position="805"/>
    </location>
</feature>
<gene>
    <name evidence="3" type="ORF">H6F99_19875</name>
</gene>
<name>A0ABR8BZX1_APHFL</name>
<comment type="caution">
    <text evidence="3">The sequence shown here is derived from an EMBL/GenBank/DDBJ whole genome shotgun (WGS) entry which is preliminary data.</text>
</comment>
<feature type="region of interest" description="Disordered" evidence="1">
    <location>
        <begin position="681"/>
        <end position="707"/>
    </location>
</feature>
<feature type="transmembrane region" description="Helical" evidence="2">
    <location>
        <begin position="641"/>
        <end position="659"/>
    </location>
</feature>
<dbReference type="RefSeq" id="WP_190384003.1">
    <property type="nucleotide sequence ID" value="NZ_JACJQT010000062.1"/>
</dbReference>
<dbReference type="Proteomes" id="UP000606721">
    <property type="component" value="Unassembled WGS sequence"/>
</dbReference>
<keyword evidence="2" id="KW-1133">Transmembrane helix</keyword>
<feature type="transmembrane region" description="Helical" evidence="2">
    <location>
        <begin position="603"/>
        <end position="621"/>
    </location>
</feature>
<organism evidence="3 4">
    <name type="scientific">Aphanizomenon flos-aquae FACHB-1040</name>
    <dbReference type="NCBI Taxonomy" id="2692887"/>
    <lineage>
        <taxon>Bacteria</taxon>
        <taxon>Bacillati</taxon>
        <taxon>Cyanobacteriota</taxon>
        <taxon>Cyanophyceae</taxon>
        <taxon>Nostocales</taxon>
        <taxon>Aphanizomenonaceae</taxon>
        <taxon>Aphanizomenon</taxon>
    </lineage>
</organism>
<sequence>MSVVRIYQFCRGFDNVRKSEVYQCYVSGGYAFEKIARASHEVPPEIREAVINDYFKLNDNYPPDQDDFSLIAREINDKYSVLAVANRQLDDGGRPTIGYKYFWLDKSKLSRYVDGIGTLLYWWSKNEPKFKMEELIDSISPGIFDYDQEIKKNNFREILQYEQTLHEIPEVQVVKKELWEGYPAYMEIHYLALALSHRANDANAWAWNVQKLSYPETFLAISYTTEENLPKTIRKRPLPSPQKDNSNNNSTTATTKNSGQIVPDKKIRDCLKEIARIFADTHELDSKKTEELFEYLAKYPNETWSNFIDKATLKASDGNFNIIYKAEIYLLLPKEKSSFLIEILNSTNFGNSSGKSSSNSIAIKFHTQLLNASYKYQNPQVIHRLVSSIYTGISYLLNQLMADDNGSNKIEFLLTQSQSIWSKTFLTYAELVEKRIFSQEEITVEESIKDFCQDILTILQEPKNITLEQRSPYKKLAFTFIKINYYSLAGTFYYISDRYIPQDILDRIPDEILLKIRNIKPQQPNSPPKNHSEPPVDESQTNENRSKKPKNKPIPYTQIQHQPIKHNPIQNEYNTQAFILFVLFLAGSILLKLWKSFLLPPQILLLFVSIIYAILSVIVIHLTIDNFFNRRNHHFKHTNRIIGISLAIFYILVFVSIIWKIDKIPTSINLFGENNQTQLARQDTRNGETQNNIPGENRNISHASPSNNINCPEDALTTFKAFKDCSKNESDKSQLEGELTNKYVLSSPDNKIAGNLIKYYLNSGNEQEFKKRKDKIFNCQNSYSNPDQGDDNKKGDCIKDIIQKS</sequence>
<evidence type="ECO:0000256" key="2">
    <source>
        <dbReference type="SAM" id="Phobius"/>
    </source>
</evidence>
<feature type="region of interest" description="Disordered" evidence="1">
    <location>
        <begin position="231"/>
        <end position="260"/>
    </location>
</feature>
<proteinExistence type="predicted"/>